<gene>
    <name evidence="2" type="ORF">PR048_020726</name>
</gene>
<organism evidence="2 3">
    <name type="scientific">Dryococelus australis</name>
    <dbReference type="NCBI Taxonomy" id="614101"/>
    <lineage>
        <taxon>Eukaryota</taxon>
        <taxon>Metazoa</taxon>
        <taxon>Ecdysozoa</taxon>
        <taxon>Arthropoda</taxon>
        <taxon>Hexapoda</taxon>
        <taxon>Insecta</taxon>
        <taxon>Pterygota</taxon>
        <taxon>Neoptera</taxon>
        <taxon>Polyneoptera</taxon>
        <taxon>Phasmatodea</taxon>
        <taxon>Verophasmatodea</taxon>
        <taxon>Anareolatae</taxon>
        <taxon>Phasmatidae</taxon>
        <taxon>Eurycanthinae</taxon>
        <taxon>Dryococelus</taxon>
    </lineage>
</organism>
<dbReference type="PANTHER" id="PTHR37984:SF5">
    <property type="entry name" value="PROTEIN NYNRIN-LIKE"/>
    <property type="match status" value="1"/>
</dbReference>
<dbReference type="InterPro" id="IPR001584">
    <property type="entry name" value="Integrase_cat-core"/>
</dbReference>
<feature type="domain" description="Integrase catalytic" evidence="1">
    <location>
        <begin position="197"/>
        <end position="353"/>
    </location>
</feature>
<dbReference type="InterPro" id="IPR036397">
    <property type="entry name" value="RNaseH_sf"/>
</dbReference>
<dbReference type="PANTHER" id="PTHR37984">
    <property type="entry name" value="PROTEIN CBG26694"/>
    <property type="match status" value="1"/>
</dbReference>
<dbReference type="SUPFAM" id="SSF53098">
    <property type="entry name" value="Ribonuclease H-like"/>
    <property type="match status" value="1"/>
</dbReference>
<dbReference type="InterPro" id="IPR012337">
    <property type="entry name" value="RNaseH-like_sf"/>
</dbReference>
<comment type="caution">
    <text evidence="2">The sequence shown here is derived from an EMBL/GenBank/DDBJ whole genome shotgun (WGS) entry which is preliminary data.</text>
</comment>
<reference evidence="2 3" key="1">
    <citation type="submission" date="2023-02" db="EMBL/GenBank/DDBJ databases">
        <title>LHISI_Scaffold_Assembly.</title>
        <authorList>
            <person name="Stuart O.P."/>
            <person name="Cleave R."/>
            <person name="Magrath M.J.L."/>
            <person name="Mikheyev A.S."/>
        </authorList>
    </citation>
    <scope>NUCLEOTIDE SEQUENCE [LARGE SCALE GENOMIC DNA]</scope>
    <source>
        <strain evidence="2">Daus_M_001</strain>
        <tissue evidence="2">Leg muscle</tissue>
    </source>
</reference>
<evidence type="ECO:0000313" key="3">
    <source>
        <dbReference type="Proteomes" id="UP001159363"/>
    </source>
</evidence>
<dbReference type="EMBL" id="JARBHB010000007">
    <property type="protein sequence ID" value="KAJ8880103.1"/>
    <property type="molecule type" value="Genomic_DNA"/>
</dbReference>
<accession>A0ABQ9H7J5</accession>
<proteinExistence type="predicted"/>
<keyword evidence="3" id="KW-1185">Reference proteome</keyword>
<dbReference type="PROSITE" id="PS50994">
    <property type="entry name" value="INTEGRASE"/>
    <property type="match status" value="1"/>
</dbReference>
<dbReference type="Gene3D" id="3.30.420.10">
    <property type="entry name" value="Ribonuclease H-like superfamily/Ribonuclease H"/>
    <property type="match status" value="1"/>
</dbReference>
<evidence type="ECO:0000313" key="2">
    <source>
        <dbReference type="EMBL" id="KAJ8880103.1"/>
    </source>
</evidence>
<dbReference type="InterPro" id="IPR050951">
    <property type="entry name" value="Retrovirus_Pol_polyprotein"/>
</dbReference>
<protein>
    <recommendedName>
        <fullName evidence="1">Integrase catalytic domain-containing protein</fullName>
    </recommendedName>
</protein>
<dbReference type="Proteomes" id="UP001159363">
    <property type="component" value="Chromosome 6"/>
</dbReference>
<name>A0ABQ9H7J5_9NEOP</name>
<evidence type="ECO:0000259" key="1">
    <source>
        <dbReference type="PROSITE" id="PS50994"/>
    </source>
</evidence>
<sequence>MKPPCLAFYSTCEDNPFNRYFFIWARCGAVIDTRRWYYTTNCLCLKTPHISRAEMGARPEGGTYYRLGIKTVFHHGSKGSDYSNEILLPDCVYSRKQLIMADALLPSPCSTYGNWELTEEMLTYVYTAVSHVTATDTKHHEIAPDKSQLTKELIPCWQHRCAISLHNGLLFIGEHLVASHVSELKDLVEKCCTCAEFTLRKIEPLLPSEFPERPSQVVGADLLKCKADYFSKFTEIDKLDDLSVGTIIKHTKSIFTRHGVPEVVLADCRTQFNCSEFKQLAPEYNFILFTSSPHYPRSNGFVEAEVKNFKNNLQKSKLLMGRKLQTPLPTIPQCLTPYLVDTETLKKREGDRI</sequence>